<sequence>MSPAPLRRHQTGVSEVGIKPSLDFVLVHLVYKLGCDAAGSKARGWTTSSLSMLLCPGVQRSGIVSF</sequence>
<accession>A0A3S4ZZ68</accession>
<organism evidence="1 2">
    <name type="scientific">Protopolystoma xenopodis</name>
    <dbReference type="NCBI Taxonomy" id="117903"/>
    <lineage>
        <taxon>Eukaryota</taxon>
        <taxon>Metazoa</taxon>
        <taxon>Spiralia</taxon>
        <taxon>Lophotrochozoa</taxon>
        <taxon>Platyhelminthes</taxon>
        <taxon>Monogenea</taxon>
        <taxon>Polyopisthocotylea</taxon>
        <taxon>Polystomatidea</taxon>
        <taxon>Polystomatidae</taxon>
        <taxon>Protopolystoma</taxon>
    </lineage>
</organism>
<protein>
    <submittedName>
        <fullName evidence="1">Uncharacterized protein</fullName>
    </submittedName>
</protein>
<gene>
    <name evidence="1" type="ORF">PXEA_LOCUS9055</name>
</gene>
<dbReference type="AlphaFoldDB" id="A0A3S4ZZ68"/>
<dbReference type="Proteomes" id="UP000784294">
    <property type="component" value="Unassembled WGS sequence"/>
</dbReference>
<reference evidence="1" key="1">
    <citation type="submission" date="2018-11" db="EMBL/GenBank/DDBJ databases">
        <authorList>
            <consortium name="Pathogen Informatics"/>
        </authorList>
    </citation>
    <scope>NUCLEOTIDE SEQUENCE</scope>
</reference>
<name>A0A3S4ZZ68_9PLAT</name>
<proteinExistence type="predicted"/>
<keyword evidence="2" id="KW-1185">Reference proteome</keyword>
<evidence type="ECO:0000313" key="1">
    <source>
        <dbReference type="EMBL" id="VEL15615.1"/>
    </source>
</evidence>
<comment type="caution">
    <text evidence="1">The sequence shown here is derived from an EMBL/GenBank/DDBJ whole genome shotgun (WGS) entry which is preliminary data.</text>
</comment>
<dbReference type="EMBL" id="CAAALY010025210">
    <property type="protein sequence ID" value="VEL15615.1"/>
    <property type="molecule type" value="Genomic_DNA"/>
</dbReference>
<evidence type="ECO:0000313" key="2">
    <source>
        <dbReference type="Proteomes" id="UP000784294"/>
    </source>
</evidence>